<accession>A0AAE2CQY7</accession>
<dbReference type="SUPFAM" id="SSF55653">
    <property type="entry name" value="Ribosomal protein L9 C-domain"/>
    <property type="match status" value="1"/>
</dbReference>
<dbReference type="SMART" id="SM00028">
    <property type="entry name" value="TPR"/>
    <property type="match status" value="5"/>
</dbReference>
<dbReference type="Gene3D" id="3.40.5.10">
    <property type="entry name" value="Ribosomal protein L9, N-terminal domain"/>
    <property type="match status" value="1"/>
</dbReference>
<comment type="similarity">
    <text evidence="1">Belongs to the bacterial ribosomal protein bL9 family.</text>
</comment>
<evidence type="ECO:0000256" key="8">
    <source>
        <dbReference type="ARBA" id="ARBA00035427"/>
    </source>
</evidence>
<evidence type="ECO:0000256" key="4">
    <source>
        <dbReference type="ARBA" id="ARBA00022980"/>
    </source>
</evidence>
<evidence type="ECO:0000256" key="7">
    <source>
        <dbReference type="ARBA" id="ARBA00035193"/>
    </source>
</evidence>
<dbReference type="SUPFAM" id="SSF55658">
    <property type="entry name" value="L9 N-domain-like"/>
    <property type="match status" value="1"/>
</dbReference>
<dbReference type="Proteomes" id="UP001293254">
    <property type="component" value="Unassembled WGS sequence"/>
</dbReference>
<feature type="domain" description="Ribosomal protein L9" evidence="10">
    <location>
        <begin position="33"/>
        <end position="69"/>
    </location>
</feature>
<keyword evidence="5" id="KW-0687">Ribonucleoprotein</keyword>
<dbReference type="InterPro" id="IPR009027">
    <property type="entry name" value="Ribosomal_bL9/RNase_H1_N"/>
</dbReference>
<dbReference type="InterPro" id="IPR036935">
    <property type="entry name" value="Ribosomal_bL9_N_sf"/>
</dbReference>
<dbReference type="Gene3D" id="1.25.40.10">
    <property type="entry name" value="Tetratricopeptide repeat domain"/>
    <property type="match status" value="2"/>
</dbReference>
<dbReference type="PANTHER" id="PTHR21368">
    <property type="entry name" value="50S RIBOSOMAL PROTEIN L9"/>
    <property type="match status" value="1"/>
</dbReference>
<feature type="coiled-coil region" evidence="9">
    <location>
        <begin position="710"/>
        <end position="737"/>
    </location>
</feature>
<dbReference type="Pfam" id="PF01281">
    <property type="entry name" value="Ribosomal_L9_N"/>
    <property type="match status" value="1"/>
</dbReference>
<dbReference type="Pfam" id="PF03948">
    <property type="entry name" value="Ribosomal_L9_C"/>
    <property type="match status" value="1"/>
</dbReference>
<evidence type="ECO:0000256" key="6">
    <source>
        <dbReference type="ARBA" id="ARBA00031047"/>
    </source>
</evidence>
<evidence type="ECO:0000259" key="11">
    <source>
        <dbReference type="Pfam" id="PF03948"/>
    </source>
</evidence>
<keyword evidence="3" id="KW-0694">RNA-binding</keyword>
<proteinExistence type="inferred from homology"/>
<evidence type="ECO:0000259" key="10">
    <source>
        <dbReference type="Pfam" id="PF01281"/>
    </source>
</evidence>
<evidence type="ECO:0000256" key="1">
    <source>
        <dbReference type="ARBA" id="ARBA00010605"/>
    </source>
</evidence>
<gene>
    <name evidence="12" type="ORF">Salat_0893700</name>
</gene>
<dbReference type="InterPro" id="IPR000244">
    <property type="entry name" value="Ribosomal_bL9"/>
</dbReference>
<dbReference type="GO" id="GO:0005840">
    <property type="term" value="C:ribosome"/>
    <property type="evidence" value="ECO:0007669"/>
    <property type="project" value="UniProtKB-KW"/>
</dbReference>
<keyword evidence="9" id="KW-0175">Coiled coil</keyword>
<dbReference type="FunFam" id="3.40.5.10:FF:000007">
    <property type="entry name" value="50S ribosomal protein L9"/>
    <property type="match status" value="1"/>
</dbReference>
<keyword evidence="13" id="KW-1185">Reference proteome</keyword>
<keyword evidence="2" id="KW-0699">rRNA-binding</keyword>
<evidence type="ECO:0000256" key="3">
    <source>
        <dbReference type="ARBA" id="ARBA00022884"/>
    </source>
</evidence>
<evidence type="ECO:0000313" key="13">
    <source>
        <dbReference type="Proteomes" id="UP001293254"/>
    </source>
</evidence>
<dbReference type="GO" id="GO:1990904">
    <property type="term" value="C:ribonucleoprotein complex"/>
    <property type="evidence" value="ECO:0007669"/>
    <property type="project" value="UniProtKB-KW"/>
</dbReference>
<dbReference type="InterPro" id="IPR020070">
    <property type="entry name" value="Ribosomal_bL9_N"/>
</dbReference>
<dbReference type="InterPro" id="IPR019734">
    <property type="entry name" value="TPR_rpt"/>
</dbReference>
<dbReference type="Pfam" id="PF13424">
    <property type="entry name" value="TPR_12"/>
    <property type="match status" value="3"/>
</dbReference>
<feature type="domain" description="Large ribosomal subunit protein bL9 C-terminal" evidence="11">
    <location>
        <begin position="111"/>
        <end position="180"/>
    </location>
</feature>
<protein>
    <recommendedName>
        <fullName evidence="7">Large ribosomal subunit protein bL9c</fullName>
    </recommendedName>
    <alternativeName>
        <fullName evidence="8">50S ribosomal protein L9, chloroplastic</fullName>
    </alternativeName>
    <alternativeName>
        <fullName evidence="6">CL9</fullName>
    </alternativeName>
</protein>
<evidence type="ECO:0000313" key="12">
    <source>
        <dbReference type="EMBL" id="KAK4431316.1"/>
    </source>
</evidence>
<reference evidence="12" key="1">
    <citation type="submission" date="2020-06" db="EMBL/GenBank/DDBJ databases">
        <authorList>
            <person name="Li T."/>
            <person name="Hu X."/>
            <person name="Zhang T."/>
            <person name="Song X."/>
            <person name="Zhang H."/>
            <person name="Dai N."/>
            <person name="Sheng W."/>
            <person name="Hou X."/>
            <person name="Wei L."/>
        </authorList>
    </citation>
    <scope>NUCLEOTIDE SEQUENCE</scope>
    <source>
        <strain evidence="12">3651</strain>
        <tissue evidence="12">Leaf</tissue>
    </source>
</reference>
<dbReference type="GO" id="GO:0003735">
    <property type="term" value="F:structural constituent of ribosome"/>
    <property type="evidence" value="ECO:0007669"/>
    <property type="project" value="InterPro"/>
</dbReference>
<dbReference type="InterPro" id="IPR011990">
    <property type="entry name" value="TPR-like_helical_dom_sf"/>
</dbReference>
<dbReference type="GO" id="GO:0019843">
    <property type="term" value="F:rRNA binding"/>
    <property type="evidence" value="ECO:0007669"/>
    <property type="project" value="UniProtKB-KW"/>
</dbReference>
<dbReference type="InterPro" id="IPR036791">
    <property type="entry name" value="Ribosomal_bL9_C_sf"/>
</dbReference>
<dbReference type="InterPro" id="IPR020069">
    <property type="entry name" value="Ribosomal_bL9_C"/>
</dbReference>
<dbReference type="AlphaFoldDB" id="A0AAE2CQY7"/>
<evidence type="ECO:0000256" key="9">
    <source>
        <dbReference type="SAM" id="Coils"/>
    </source>
</evidence>
<evidence type="ECO:0000256" key="5">
    <source>
        <dbReference type="ARBA" id="ARBA00023274"/>
    </source>
</evidence>
<evidence type="ECO:0000256" key="2">
    <source>
        <dbReference type="ARBA" id="ARBA00022730"/>
    </source>
</evidence>
<reference evidence="12" key="2">
    <citation type="journal article" date="2024" name="Plant">
        <title>Genomic evolution and insights into agronomic trait innovations of Sesamum species.</title>
        <authorList>
            <person name="Miao H."/>
            <person name="Wang L."/>
            <person name="Qu L."/>
            <person name="Liu H."/>
            <person name="Sun Y."/>
            <person name="Le M."/>
            <person name="Wang Q."/>
            <person name="Wei S."/>
            <person name="Zheng Y."/>
            <person name="Lin W."/>
            <person name="Duan Y."/>
            <person name="Cao H."/>
            <person name="Xiong S."/>
            <person name="Wang X."/>
            <person name="Wei L."/>
            <person name="Li C."/>
            <person name="Ma Q."/>
            <person name="Ju M."/>
            <person name="Zhao R."/>
            <person name="Li G."/>
            <person name="Mu C."/>
            <person name="Tian Q."/>
            <person name="Mei H."/>
            <person name="Zhang T."/>
            <person name="Gao T."/>
            <person name="Zhang H."/>
        </authorList>
    </citation>
    <scope>NUCLEOTIDE SEQUENCE</scope>
    <source>
        <strain evidence="12">3651</strain>
    </source>
</reference>
<dbReference type="Pfam" id="PF13374">
    <property type="entry name" value="TPR_10"/>
    <property type="match status" value="1"/>
</dbReference>
<dbReference type="Gene3D" id="3.10.430.100">
    <property type="entry name" value="Ribosomal protein L9, C-terminal domain"/>
    <property type="match status" value="1"/>
</dbReference>
<keyword evidence="4 12" id="KW-0689">Ribosomal protein</keyword>
<dbReference type="EMBL" id="JACGWO010000003">
    <property type="protein sequence ID" value="KAK4431316.1"/>
    <property type="molecule type" value="Genomic_DNA"/>
</dbReference>
<sequence>MAFLHYGRNIMRRSSMHHPLLYAVQGVRYRKLEIILTTTIDKLGKAGETVKVAPGYFRNHLMPKLLAVPNIDKFAHLIREQRKIYQPKEAEEVKVVSKTEETNLKEYIAAANRLASARLNIKKFIIEGKGNELRHPVTKEEILAEVARQLQVQIEPENLHLPTPLSSLGEYKVPLRLPKSIPQPAGEEWILNIKIRKSDVNDLSALHRCTGGVVLALSMAAVFSSSISAALRMNFMYPKAGADSLQLKKVFVPSCAQIIVPFPKCSRKLYMVPFNRFSGRRGLRSFAVDSSLRVGGRHPESDVYSGVLGPNNCHSSSELEGQLQELFDEVKTMIKWGKTDDAVDLLQANYEAVKEQVDSGARGIEEAAILDVIALGYMALGDLRTVRSLMDVLHEIVNDLKDEELLLDSILMHMGSIHAKLEKFELSISFYRRSLQIMERKYGTKSSFLCAPLLGIAKLLGTNGRATEAIETYQRVIKILESCRGGESEELILTLCSMGNLLMNEGKTLDAEYTFNRVLNIYMRSYGEKDERVGMAMSSLAQVKCAKGEVNEAIDLYKRAIQILKDSKHMALDDKVMEKMRIDLAELLHVVGRAEEGRAVLEECLLISEKLKGKEHPSLVPHLVNLATSYSRSKNFAEAERLLRISLQILMKTVPSDDPSITFPMLNLAVTLYNLHHDEEAEKIALDVLSIREKAFGKESLLVGEALDCLVSIQTRLEKEESELVELLKRVLKIQEKSFGHDSEENFNCEAVNKVWRASGHEQPALLRLNEEWDPQELLFLDNRDS</sequence>
<comment type="caution">
    <text evidence="12">The sequence shown here is derived from an EMBL/GenBank/DDBJ whole genome shotgun (WGS) entry which is preliminary data.</text>
</comment>
<organism evidence="12 13">
    <name type="scientific">Sesamum alatum</name>
    <dbReference type="NCBI Taxonomy" id="300844"/>
    <lineage>
        <taxon>Eukaryota</taxon>
        <taxon>Viridiplantae</taxon>
        <taxon>Streptophyta</taxon>
        <taxon>Embryophyta</taxon>
        <taxon>Tracheophyta</taxon>
        <taxon>Spermatophyta</taxon>
        <taxon>Magnoliopsida</taxon>
        <taxon>eudicotyledons</taxon>
        <taxon>Gunneridae</taxon>
        <taxon>Pentapetalae</taxon>
        <taxon>asterids</taxon>
        <taxon>lamiids</taxon>
        <taxon>Lamiales</taxon>
        <taxon>Pedaliaceae</taxon>
        <taxon>Sesamum</taxon>
    </lineage>
</organism>
<dbReference type="GO" id="GO:0006412">
    <property type="term" value="P:translation"/>
    <property type="evidence" value="ECO:0007669"/>
    <property type="project" value="InterPro"/>
</dbReference>
<name>A0AAE2CQY7_9LAMI</name>
<dbReference type="SUPFAM" id="SSF48452">
    <property type="entry name" value="TPR-like"/>
    <property type="match status" value="2"/>
</dbReference>